<accession>A0ABR9VUY2</accession>
<keyword evidence="5" id="KW-0411">Iron-sulfur</keyword>
<gene>
    <name evidence="7" type="ORF">IQ217_15210</name>
</gene>
<dbReference type="SUPFAM" id="SSF54862">
    <property type="entry name" value="4Fe-4S ferredoxins"/>
    <property type="match status" value="1"/>
</dbReference>
<sequence length="372" mass="40618">MHNSPAQQYPGPRQSLEQGRWVKLICGASYQDLTAIRNLALVYTLVGVNCIDLAADPAVVRVAQEGIGVALSLAHSPAHQLERFERLSEPPWLMVSLNDGEDPHFRKAQFDPQKCPPDCPRPCALVCPAWAIANSSDDVASTGVWAEKCYGCGRCVPICPRGIITTYSHQATVASLLPWLESGQIAALEIHTQVGHSEQFQQLWQNLQPVLPQLQAIAISCPYHGQAVQYLQSIANWLGQLTIPLIWQTDGRPMSGDIGRGTTHLCLHYADQVLKSDLPGFVQLAGGTNGHTITKLNDDNLWVHGKKSIVNGVAFGGGARALIAPVLQEAEARQKDPLAPIHLEDYPDLLQRAIALAQSLVQPWKTRPTMVD</sequence>
<evidence type="ECO:0000256" key="4">
    <source>
        <dbReference type="ARBA" id="ARBA00023004"/>
    </source>
</evidence>
<dbReference type="PANTHER" id="PTHR24960">
    <property type="entry name" value="PHOTOSYSTEM I IRON-SULFUR CENTER-RELATED"/>
    <property type="match status" value="1"/>
</dbReference>
<protein>
    <submittedName>
        <fullName evidence="7">4Fe-4S binding protein</fullName>
    </submittedName>
</protein>
<dbReference type="PROSITE" id="PS51379">
    <property type="entry name" value="4FE4S_FER_2"/>
    <property type="match status" value="2"/>
</dbReference>
<dbReference type="Pfam" id="PF25160">
    <property type="entry name" value="LdpA_Fe-S-bd"/>
    <property type="match status" value="1"/>
</dbReference>
<organism evidence="7 8">
    <name type="scientific">Synechocystis salina LEGE 00031</name>
    <dbReference type="NCBI Taxonomy" id="1828736"/>
    <lineage>
        <taxon>Bacteria</taxon>
        <taxon>Bacillati</taxon>
        <taxon>Cyanobacteriota</taxon>
        <taxon>Cyanophyceae</taxon>
        <taxon>Synechococcales</taxon>
        <taxon>Merismopediaceae</taxon>
        <taxon>Synechocystis</taxon>
    </lineage>
</organism>
<dbReference type="PANTHER" id="PTHR24960:SF79">
    <property type="entry name" value="PHOTOSYSTEM I IRON-SULFUR CENTER"/>
    <property type="match status" value="1"/>
</dbReference>
<proteinExistence type="predicted"/>
<dbReference type="NCBIfam" id="NF045992">
    <property type="entry name" value="CircClkLdpA"/>
    <property type="match status" value="1"/>
</dbReference>
<keyword evidence="8" id="KW-1185">Reference proteome</keyword>
<evidence type="ECO:0000313" key="8">
    <source>
        <dbReference type="Proteomes" id="UP000658720"/>
    </source>
</evidence>
<dbReference type="InterPro" id="IPR021039">
    <property type="entry name" value="Fe-S-bd_prot_LdpA_C"/>
</dbReference>
<keyword evidence="3" id="KW-0479">Metal-binding</keyword>
<name>A0ABR9VUY2_9SYNC</name>
<feature type="domain" description="4Fe-4S ferredoxin-type" evidence="6">
    <location>
        <begin position="140"/>
        <end position="169"/>
    </location>
</feature>
<dbReference type="Proteomes" id="UP000658720">
    <property type="component" value="Unassembled WGS sequence"/>
</dbReference>
<dbReference type="InterPro" id="IPR017896">
    <property type="entry name" value="4Fe4S_Fe-S-bd"/>
</dbReference>
<evidence type="ECO:0000256" key="1">
    <source>
        <dbReference type="ARBA" id="ARBA00001966"/>
    </source>
</evidence>
<evidence type="ECO:0000256" key="2">
    <source>
        <dbReference type="ARBA" id="ARBA00022485"/>
    </source>
</evidence>
<keyword evidence="2" id="KW-0004">4Fe-4S</keyword>
<dbReference type="PROSITE" id="PS00198">
    <property type="entry name" value="4FE4S_FER_1"/>
    <property type="match status" value="1"/>
</dbReference>
<evidence type="ECO:0000256" key="5">
    <source>
        <dbReference type="ARBA" id="ARBA00023014"/>
    </source>
</evidence>
<reference evidence="7 8" key="1">
    <citation type="submission" date="2020-10" db="EMBL/GenBank/DDBJ databases">
        <authorList>
            <person name="Castelo-Branco R."/>
            <person name="Eusebio N."/>
            <person name="Adriana R."/>
            <person name="Vieira A."/>
            <person name="Brugerolle De Fraissinette N."/>
            <person name="Rezende De Castro R."/>
            <person name="Schneider M.P."/>
            <person name="Vasconcelos V."/>
            <person name="Leao P.N."/>
        </authorList>
    </citation>
    <scope>NUCLEOTIDE SEQUENCE [LARGE SCALE GENOMIC DNA]</scope>
    <source>
        <strain evidence="7 8">LEGE 00031</strain>
    </source>
</reference>
<evidence type="ECO:0000259" key="6">
    <source>
        <dbReference type="PROSITE" id="PS51379"/>
    </source>
</evidence>
<keyword evidence="4" id="KW-0408">Iron</keyword>
<dbReference type="InterPro" id="IPR050157">
    <property type="entry name" value="PSI_iron-sulfur_center"/>
</dbReference>
<dbReference type="Gene3D" id="3.30.70.20">
    <property type="match status" value="1"/>
</dbReference>
<dbReference type="InterPro" id="IPR057431">
    <property type="entry name" value="LdpA_Fe-S-bd"/>
</dbReference>
<evidence type="ECO:0000256" key="3">
    <source>
        <dbReference type="ARBA" id="ARBA00022723"/>
    </source>
</evidence>
<dbReference type="EMBL" id="JADEVV010000051">
    <property type="protein sequence ID" value="MBE9255163.1"/>
    <property type="molecule type" value="Genomic_DNA"/>
</dbReference>
<evidence type="ECO:0000313" key="7">
    <source>
        <dbReference type="EMBL" id="MBE9255163.1"/>
    </source>
</evidence>
<comment type="cofactor">
    <cofactor evidence="1">
        <name>[4Fe-4S] cluster</name>
        <dbReference type="ChEBI" id="CHEBI:49883"/>
    </cofactor>
</comment>
<dbReference type="Pfam" id="PF12617">
    <property type="entry name" value="LdpA_C"/>
    <property type="match status" value="1"/>
</dbReference>
<feature type="domain" description="4Fe-4S ferredoxin-type" evidence="6">
    <location>
        <begin position="106"/>
        <end position="137"/>
    </location>
</feature>
<dbReference type="InterPro" id="IPR017900">
    <property type="entry name" value="4Fe4S_Fe_S_CS"/>
</dbReference>
<comment type="caution">
    <text evidence="7">The sequence shown here is derived from an EMBL/GenBank/DDBJ whole genome shotgun (WGS) entry which is preliminary data.</text>
</comment>